<protein>
    <submittedName>
        <fullName evidence="1">DUF2724 domain-containing protein</fullName>
    </submittedName>
</protein>
<dbReference type="Pfam" id="PF10893">
    <property type="entry name" value="Phage_186_Fil"/>
    <property type="match status" value="1"/>
</dbReference>
<organism evidence="1 2">
    <name type="scientific">Pantoea ananas</name>
    <name type="common">Erwinia uredovora</name>
    <dbReference type="NCBI Taxonomy" id="553"/>
    <lineage>
        <taxon>Bacteria</taxon>
        <taxon>Pseudomonadati</taxon>
        <taxon>Pseudomonadota</taxon>
        <taxon>Gammaproteobacteria</taxon>
        <taxon>Enterobacterales</taxon>
        <taxon>Erwiniaceae</taxon>
        <taxon>Pantoea</taxon>
    </lineage>
</organism>
<proteinExistence type="predicted"/>
<dbReference type="Proteomes" id="UP000663901">
    <property type="component" value="Chromosome"/>
</dbReference>
<dbReference type="EMBL" id="CP059084">
    <property type="protein sequence ID" value="QTC46884.1"/>
    <property type="molecule type" value="Genomic_DNA"/>
</dbReference>
<accession>A0A8A4K567</accession>
<evidence type="ECO:0000313" key="2">
    <source>
        <dbReference type="Proteomes" id="UP000663901"/>
    </source>
</evidence>
<dbReference type="RefSeq" id="WP_105088568.1">
    <property type="nucleotide sequence ID" value="NZ_CP059084.1"/>
</dbReference>
<reference evidence="1" key="1">
    <citation type="submission" date="2020-07" db="EMBL/GenBank/DDBJ databases">
        <title>Genome Sequences for Panteoa spp. that cause Center Rot in Onions.</title>
        <authorList>
            <person name="Asselin J.A."/>
            <person name="Helmann T."/>
            <person name="Beer S."/>
            <person name="Stodghill P."/>
        </authorList>
    </citation>
    <scope>NUCLEOTIDE SEQUENCE</scope>
    <source>
        <strain evidence="1">OC5a</strain>
    </source>
</reference>
<name>A0A8A4K567_PANAN</name>
<gene>
    <name evidence="1" type="ORF">H0Z12_04670</name>
</gene>
<dbReference type="InterPro" id="IPR021221">
    <property type="entry name" value="Fil"/>
</dbReference>
<dbReference type="AlphaFoldDB" id="A0A8A4K567"/>
<evidence type="ECO:0000313" key="1">
    <source>
        <dbReference type="EMBL" id="QTC46884.1"/>
    </source>
</evidence>
<sequence length="63" mass="6950">MAFSVAPLLKRQSPSHAFGHGWIATENGRPWHPANSQAELLAGLTGNRKKATWHTKLKASLFK</sequence>